<organism evidence="4 5">
    <name type="scientific">Actinopolymorpha pittospori</name>
    <dbReference type="NCBI Taxonomy" id="648752"/>
    <lineage>
        <taxon>Bacteria</taxon>
        <taxon>Bacillati</taxon>
        <taxon>Actinomycetota</taxon>
        <taxon>Actinomycetes</taxon>
        <taxon>Propionibacteriales</taxon>
        <taxon>Actinopolymorphaceae</taxon>
        <taxon>Actinopolymorpha</taxon>
    </lineage>
</organism>
<sequence>MHVTRQRRRVTEGRLGLFAGRAGRRIRVLAAGTAVLAVAGGGIAYASTEAFGTHRVGESTGQGLLLPSDQAIAPVGERLLVNNGKLLSSTVSPDGRYLAALTTDRSIALTIVDLKNYKVLQQAGTSADAGLHVDNNNVGQEGPTYSPDGKTLWMAQINGYDRFPVNADGTLGAPTFITIAAQGSKHAVPAKAVFSPDGSTVYAAVNGQNRVVAMDPATGAIQHSWTVGNAPRDTVLVGKKLYVSNEGGRPAKDGDTALNSYGTQVPADPDTGATTTGTVSVINAADPAAAVSSIDVGVHPTALHAKDGALFVTDTGSDDVSVIDTAADKVVQTIATQPWPKATVGYHPNGVTLTKDGHLLVTLGRANAVAAYRYTTPQEPVSYVGLLPMDYYPENVTTVGEEVLVTNLRGIGARGPERTIDKGPGTEPATGHNTHDATGTLLRFTLPDDTVIADNTDKVFHQNGWDNRSVAEGGNGNVRPVPVPRRLGDPSTIKHVFLIVKENRTYDQVFGDDPRGNGDPSLAQFGENVTPNQHALARQFGLYDNTYDVGTNSAEGHNWLMQADNPEYVESQAGEYERSYGSNDDALGHQRSGFLWTGAKAAGKSARVFGEYNSSMTAPAGTKWQDYYCDAKNMEATGQDTTIKTTTSSPIPSLNDITVHAFPRGGTSVSEQYRYELWKRDFEANGPANLNLMALPVNHTGGSGTPNAIAQVADNDLAVGKVVDTISHSKWWKDTAIFVIEDDTQNGVDHVDGARGPVQIISPWAKHGTVDSHYYTQITMIRTIEQILGIQPMNQKDSAATPMRSAFTQAADNTPFNAVPNRVPLTYGLSTPPACGADTVAAKYAPLAPAQAAAPAVPADNKHVAELWQAWQKQQHLTGPNAVLDSANPDQMDHFTWYQAHGWAKPYPGEQKVLTPAEVPGRYLPSPDSDG</sequence>
<dbReference type="InterPro" id="IPR007312">
    <property type="entry name" value="Phosphoesterase"/>
</dbReference>
<protein>
    <submittedName>
        <fullName evidence="4">YVTN family beta-propeller protein</fullName>
    </submittedName>
</protein>
<dbReference type="Gene3D" id="2.130.10.10">
    <property type="entry name" value="YVTN repeat-like/Quinoprotein amine dehydrogenase"/>
    <property type="match status" value="2"/>
</dbReference>
<dbReference type="EMBL" id="JADBEM010000001">
    <property type="protein sequence ID" value="MBE1608162.1"/>
    <property type="molecule type" value="Genomic_DNA"/>
</dbReference>
<dbReference type="PANTHER" id="PTHR47197:SF3">
    <property type="entry name" value="DIHYDRO-HEME D1 DEHYDROGENASE"/>
    <property type="match status" value="1"/>
</dbReference>
<feature type="region of interest" description="Disordered" evidence="3">
    <location>
        <begin position="465"/>
        <end position="486"/>
    </location>
</feature>
<dbReference type="InterPro" id="IPR015943">
    <property type="entry name" value="WD40/YVTN_repeat-like_dom_sf"/>
</dbReference>
<dbReference type="SUPFAM" id="SSF53649">
    <property type="entry name" value="Alkaline phosphatase-like"/>
    <property type="match status" value="1"/>
</dbReference>
<reference evidence="4" key="1">
    <citation type="submission" date="2020-10" db="EMBL/GenBank/DDBJ databases">
        <title>Sequencing the genomes of 1000 actinobacteria strains.</title>
        <authorList>
            <person name="Klenk H.-P."/>
        </authorList>
    </citation>
    <scope>NUCLEOTIDE SEQUENCE</scope>
    <source>
        <strain evidence="4">DSM 45354</strain>
    </source>
</reference>
<accession>A0A927R9S1</accession>
<keyword evidence="1" id="KW-0378">Hydrolase</keyword>
<dbReference type="AlphaFoldDB" id="A0A927R9S1"/>
<keyword evidence="5" id="KW-1185">Reference proteome</keyword>
<evidence type="ECO:0000256" key="1">
    <source>
        <dbReference type="ARBA" id="ARBA00022801"/>
    </source>
</evidence>
<dbReference type="PANTHER" id="PTHR47197">
    <property type="entry name" value="PROTEIN NIRF"/>
    <property type="match status" value="1"/>
</dbReference>
<feature type="region of interest" description="Disordered" evidence="3">
    <location>
        <begin position="415"/>
        <end position="436"/>
    </location>
</feature>
<evidence type="ECO:0000256" key="3">
    <source>
        <dbReference type="SAM" id="MobiDB-lite"/>
    </source>
</evidence>
<proteinExistence type="predicted"/>
<dbReference type="Pfam" id="PF04185">
    <property type="entry name" value="Phosphoesterase"/>
    <property type="match status" value="1"/>
</dbReference>
<dbReference type="GO" id="GO:0016788">
    <property type="term" value="F:hydrolase activity, acting on ester bonds"/>
    <property type="evidence" value="ECO:0007669"/>
    <property type="project" value="InterPro"/>
</dbReference>
<evidence type="ECO:0000256" key="2">
    <source>
        <dbReference type="ARBA" id="ARBA00023026"/>
    </source>
</evidence>
<gene>
    <name evidence="4" type="ORF">HEB94_005010</name>
</gene>
<keyword evidence="2" id="KW-0843">Virulence</keyword>
<feature type="region of interest" description="Disordered" evidence="3">
    <location>
        <begin position="912"/>
        <end position="931"/>
    </location>
</feature>
<comment type="caution">
    <text evidence="4">The sequence shown here is derived from an EMBL/GenBank/DDBJ whole genome shotgun (WGS) entry which is preliminary data.</text>
</comment>
<dbReference type="NCBIfam" id="TIGR02276">
    <property type="entry name" value="beta_rpt_yvtn"/>
    <property type="match status" value="1"/>
</dbReference>
<dbReference type="Gene3D" id="3.40.720.10">
    <property type="entry name" value="Alkaline Phosphatase, subunit A"/>
    <property type="match status" value="1"/>
</dbReference>
<dbReference type="InterPro" id="IPR011045">
    <property type="entry name" value="N2O_reductase_N"/>
</dbReference>
<dbReference type="InterPro" id="IPR051200">
    <property type="entry name" value="Host-pathogen_enzymatic-act"/>
</dbReference>
<dbReference type="InterPro" id="IPR017850">
    <property type="entry name" value="Alkaline_phosphatase_core_sf"/>
</dbReference>
<evidence type="ECO:0000313" key="4">
    <source>
        <dbReference type="EMBL" id="MBE1608162.1"/>
    </source>
</evidence>
<dbReference type="SUPFAM" id="SSF50974">
    <property type="entry name" value="Nitrous oxide reductase, N-terminal domain"/>
    <property type="match status" value="1"/>
</dbReference>
<evidence type="ECO:0000313" key="5">
    <source>
        <dbReference type="Proteomes" id="UP000638648"/>
    </source>
</evidence>
<dbReference type="RefSeq" id="WP_192751990.1">
    <property type="nucleotide sequence ID" value="NZ_JADBEM010000001.1"/>
</dbReference>
<dbReference type="Proteomes" id="UP000638648">
    <property type="component" value="Unassembled WGS sequence"/>
</dbReference>
<name>A0A927R9S1_9ACTN</name>
<dbReference type="InterPro" id="IPR011964">
    <property type="entry name" value="YVTN_b-propeller_repeat"/>
</dbReference>